<dbReference type="Pfam" id="PF13585">
    <property type="entry name" value="CHU_C"/>
    <property type="match status" value="1"/>
</dbReference>
<dbReference type="InterPro" id="IPR013783">
    <property type="entry name" value="Ig-like_fold"/>
</dbReference>
<sequence length="491" mass="52813">MQKITISNKVFIGLCFFVLFFTKQIQAQISIGTPTYGFTQACASNSFNTYNTTFSFTNEGNLGPTNQFSIFLSDANGDFTNSTTPIFTSAAGAVTTSSATLTFSLPTDTAGEGYRIKIKSSDPVASSPGSASFAAYYKIQDSPFSINNLVSTGAYCNGGEYILSIDNPGTGENDSPLNYPSLTFKWFRETGPTTSVPVGGNGPTLSVTQPGTYFVETDYGTCTSNSFSNRVTVSEAVSGEATATISSSLGNPYCPDQGLTTLSTIAGNSYQWFVDGVPIPDAINQSYQTDQSGTFSVIVDLGNCQASGSIDLVSQGFTSSIDVLEENEIDIESGETLVATVTTTATNPEFIWYFNDAIISGATTNSYEATELGNYRVEITQTTGCVVTNEFVFSVNVPFNPFPEVANIPNLISPNGDGINDKWVIPQDYVSGTDSEITIMNNHGKVVFNTKDYQNDWPQEEINLTSINKVYYYIITTPDKEPEKGSISIVK</sequence>
<dbReference type="EMBL" id="CP113088">
    <property type="protein sequence ID" value="WAC02206.1"/>
    <property type="molecule type" value="Genomic_DNA"/>
</dbReference>
<evidence type="ECO:0000313" key="1">
    <source>
        <dbReference type="EMBL" id="WAC02206.1"/>
    </source>
</evidence>
<dbReference type="AlphaFoldDB" id="A0A9E8MW94"/>
<protein>
    <submittedName>
        <fullName evidence="1">Gliding motility-associated C-terminal domain-containing protein</fullName>
    </submittedName>
</protein>
<dbReference type="KEGG" id="lnu:N7U66_21045"/>
<name>A0A9E8MW94_9FLAO</name>
<reference evidence="1" key="1">
    <citation type="submission" date="2022-11" db="EMBL/GenBank/DDBJ databases">
        <title>Lacinutrix neustonica HL-RS19T sp. nov., isolated from the surface microlayer sample of brackish Lake Shihwa.</title>
        <authorList>
            <person name="Choi J.Y."/>
            <person name="Hwang C.Y."/>
        </authorList>
    </citation>
    <scope>NUCLEOTIDE SEQUENCE</scope>
    <source>
        <strain evidence="1">HL-RS19</strain>
    </source>
</reference>
<evidence type="ECO:0000313" key="2">
    <source>
        <dbReference type="Proteomes" id="UP001164705"/>
    </source>
</evidence>
<organism evidence="1 2">
    <name type="scientific">Lacinutrix neustonica</name>
    <dbReference type="NCBI Taxonomy" id="2980107"/>
    <lineage>
        <taxon>Bacteria</taxon>
        <taxon>Pseudomonadati</taxon>
        <taxon>Bacteroidota</taxon>
        <taxon>Flavobacteriia</taxon>
        <taxon>Flavobacteriales</taxon>
        <taxon>Flavobacteriaceae</taxon>
        <taxon>Lacinutrix</taxon>
    </lineage>
</organism>
<proteinExistence type="predicted"/>
<dbReference type="Proteomes" id="UP001164705">
    <property type="component" value="Chromosome"/>
</dbReference>
<dbReference type="RefSeq" id="WP_267676801.1">
    <property type="nucleotide sequence ID" value="NZ_CP113088.1"/>
</dbReference>
<accession>A0A9E8MW94</accession>
<gene>
    <name evidence="1" type="ORF">N7U66_21045</name>
</gene>
<dbReference type="Gene3D" id="2.60.40.10">
    <property type="entry name" value="Immunoglobulins"/>
    <property type="match status" value="1"/>
</dbReference>
<keyword evidence="2" id="KW-1185">Reference proteome</keyword>